<sequence>MDFTQQDREELYQVWMSKKAKMRLMQMEVVKKLGISQKEFSELLRGNAPLTYGFVKQFCQIMRIEPQQAIPSLRNGAMTATKHVFLKTRLSVDGEIQRAYIEGNQVIVEYIHRAE</sequence>
<dbReference type="EMBL" id="JAQLOI010000003">
    <property type="protein sequence ID" value="MDB1125813.1"/>
    <property type="molecule type" value="Genomic_DNA"/>
</dbReference>
<dbReference type="InterPro" id="IPR010982">
    <property type="entry name" value="Lambda_DNA-bd_dom_sf"/>
</dbReference>
<dbReference type="Proteomes" id="UP001210678">
    <property type="component" value="Unassembled WGS sequence"/>
</dbReference>
<comment type="caution">
    <text evidence="1">The sequence shown here is derived from an EMBL/GenBank/DDBJ whole genome shotgun (WGS) entry which is preliminary data.</text>
</comment>
<organism evidence="1 2">
    <name type="scientific">Vibrio algarum</name>
    <dbReference type="NCBI Taxonomy" id="3020714"/>
    <lineage>
        <taxon>Bacteria</taxon>
        <taxon>Pseudomonadati</taxon>
        <taxon>Pseudomonadota</taxon>
        <taxon>Gammaproteobacteria</taxon>
        <taxon>Vibrionales</taxon>
        <taxon>Vibrionaceae</taxon>
        <taxon>Vibrio</taxon>
    </lineage>
</organism>
<evidence type="ECO:0000313" key="1">
    <source>
        <dbReference type="EMBL" id="MDB1125813.1"/>
    </source>
</evidence>
<evidence type="ECO:0000313" key="2">
    <source>
        <dbReference type="Proteomes" id="UP001210678"/>
    </source>
</evidence>
<proteinExistence type="predicted"/>
<accession>A0ABT4YW49</accession>
<protein>
    <submittedName>
        <fullName evidence="1">XRE family transcriptional regulator</fullName>
    </submittedName>
</protein>
<dbReference type="RefSeq" id="WP_272140935.1">
    <property type="nucleotide sequence ID" value="NZ_JAQLOI010000003.1"/>
</dbReference>
<gene>
    <name evidence="1" type="ORF">PGX00_19975</name>
</gene>
<keyword evidence="2" id="KW-1185">Reference proteome</keyword>
<dbReference type="Gene3D" id="1.10.260.40">
    <property type="entry name" value="lambda repressor-like DNA-binding domains"/>
    <property type="match status" value="1"/>
</dbReference>
<reference evidence="1 2" key="1">
    <citation type="submission" date="2023-01" db="EMBL/GenBank/DDBJ databases">
        <title>Vibrio sp. KJ40-1 sp.nov, isolated from marine algae.</title>
        <authorList>
            <person name="Butt M."/>
            <person name="Kim J.M.J."/>
            <person name="Jeon C.O.C."/>
        </authorList>
    </citation>
    <scope>NUCLEOTIDE SEQUENCE [LARGE SCALE GENOMIC DNA]</scope>
    <source>
        <strain evidence="1 2">KJ40-1</strain>
    </source>
</reference>
<dbReference type="SUPFAM" id="SSF47413">
    <property type="entry name" value="lambda repressor-like DNA-binding domains"/>
    <property type="match status" value="1"/>
</dbReference>
<name>A0ABT4YW49_9VIBR</name>